<dbReference type="RefSeq" id="WP_073537079.1">
    <property type="nucleotide sequence ID" value="NZ_CP018335.1"/>
</dbReference>
<name>A0A1L5F2X2_CLOKL</name>
<dbReference type="GO" id="GO:0016829">
    <property type="term" value="F:lyase activity"/>
    <property type="evidence" value="ECO:0007669"/>
    <property type="project" value="UniProtKB-KW"/>
</dbReference>
<dbReference type="EMBL" id="CP018335">
    <property type="protein sequence ID" value="APM37359.1"/>
    <property type="molecule type" value="Genomic_DNA"/>
</dbReference>
<evidence type="ECO:0000313" key="2">
    <source>
        <dbReference type="Proteomes" id="UP000184604"/>
    </source>
</evidence>
<dbReference type="Proteomes" id="UP000184604">
    <property type="component" value="Chromosome"/>
</dbReference>
<organism evidence="1 2">
    <name type="scientific">Clostridium kluyveri</name>
    <dbReference type="NCBI Taxonomy" id="1534"/>
    <lineage>
        <taxon>Bacteria</taxon>
        <taxon>Bacillati</taxon>
        <taxon>Bacillota</taxon>
        <taxon>Clostridia</taxon>
        <taxon>Eubacteriales</taxon>
        <taxon>Clostridiaceae</taxon>
        <taxon>Clostridium</taxon>
    </lineage>
</organism>
<accession>A0A1L5F2X2</accession>
<reference evidence="1 2" key="1">
    <citation type="submission" date="2016-12" db="EMBL/GenBank/DDBJ databases">
        <title>Complete genome sequence of Clostridium kluyveri JZZ isolated from the pit mud of a Chinese flavor liquor-making factory.</title>
        <authorList>
            <person name="Wang Y."/>
        </authorList>
    </citation>
    <scope>NUCLEOTIDE SEQUENCE [LARGE SCALE GENOMIC DNA]</scope>
    <source>
        <strain evidence="1 2">JZZ</strain>
    </source>
</reference>
<dbReference type="Pfam" id="PF25209">
    <property type="entry name" value="Phage_capsid_4"/>
    <property type="match status" value="1"/>
</dbReference>
<protein>
    <submittedName>
        <fullName evidence="1">Aspartate ammonia-lyase</fullName>
    </submittedName>
</protein>
<sequence length="344" mass="38799">MVKIYSIDSLREAKKTQTIDTVIPFKLNGKEYSAPKKIVNGEMETYVLTKPIGEMLRSNSLAQYKDLLKKVVLDVELGREQVPLLYSPIYDLLSDPTMPKLIDAKWALTGTVVFTEHMEGEEVKFGSLQVEYGPTARLLTYTAGFEYTKEMKDFNDNFSVDILNRSMGEAYNALLNHIYLSPIINYTYKTANKTPYQGSTDEDVWVRYYKTLTQAIIDCNKAKRPGTVLLASSMNKDNIEMALKGGYQINGTTYPAVSGISSIIYYDGWSTQVGRKSYSYPGVADGKCYLIRPKRGFKELLKQDLQIESHAGDLSRLVEQQIVGYAYRGCYAALDENVQEITLG</sequence>
<proteinExistence type="predicted"/>
<gene>
    <name evidence="1" type="ORF">BS101_00545</name>
</gene>
<dbReference type="OrthoDB" id="1676014at2"/>
<evidence type="ECO:0000313" key="1">
    <source>
        <dbReference type="EMBL" id="APM37359.1"/>
    </source>
</evidence>
<keyword evidence="1" id="KW-0456">Lyase</keyword>
<dbReference type="AlphaFoldDB" id="A0A1L5F2X2"/>